<dbReference type="Proteomes" id="UP000179627">
    <property type="component" value="Unassembled WGS sequence"/>
</dbReference>
<proteinExistence type="predicted"/>
<keyword evidence="4" id="KW-1185">Reference proteome</keyword>
<feature type="chain" id="PRO_5010323869" evidence="2">
    <location>
        <begin position="18"/>
        <end position="113"/>
    </location>
</feature>
<reference evidence="4" key="1">
    <citation type="submission" date="2016-07" db="EMBL/GenBank/DDBJ databases">
        <title>Sequence Frankia sp. strain CcI1.17.</title>
        <authorList>
            <person name="Ghodhbane-Gtari F."/>
            <person name="Swanson E."/>
            <person name="Gueddou A."/>
            <person name="Morris K."/>
            <person name="Hezbri K."/>
            <person name="Ktari A."/>
            <person name="Nouioui I."/>
            <person name="Abebe-Akele F."/>
            <person name="Simpson S."/>
            <person name="Thomas K."/>
            <person name="Gtari M."/>
            <person name="Tisa L.S."/>
            <person name="Hurst S."/>
        </authorList>
    </citation>
    <scope>NUCLEOTIDE SEQUENCE [LARGE SCALE GENOMIC DNA]</scope>
    <source>
        <strain evidence="4">Cc1.17</strain>
    </source>
</reference>
<evidence type="ECO:0000256" key="1">
    <source>
        <dbReference type="SAM" id="MobiDB-lite"/>
    </source>
</evidence>
<dbReference type="AlphaFoldDB" id="A0A1S1QHD6"/>
<comment type="caution">
    <text evidence="3">The sequence shown here is derived from an EMBL/GenBank/DDBJ whole genome shotgun (WGS) entry which is preliminary data.</text>
</comment>
<evidence type="ECO:0000313" key="3">
    <source>
        <dbReference type="EMBL" id="OHV33077.1"/>
    </source>
</evidence>
<feature type="signal peptide" evidence="2">
    <location>
        <begin position="1"/>
        <end position="17"/>
    </location>
</feature>
<dbReference type="RefSeq" id="WP_071087441.1">
    <property type="nucleotide sequence ID" value="NZ_MBLM01000135.1"/>
</dbReference>
<name>A0A1S1QHD6_9ACTN</name>
<dbReference type="EMBL" id="MBLM01000135">
    <property type="protein sequence ID" value="OHV33077.1"/>
    <property type="molecule type" value="Genomic_DNA"/>
</dbReference>
<accession>A0A1S1QHD6</accession>
<sequence>MAVTVLAALLCVGTATAARPGDPLYGGMRAAGDAALSAAVHGTVPVPRIDRGARLASWFASWNGPDEVGPAAALALFLLRAVFVGRRSAHPSARLRGPIDDCGARAPPLHSHA</sequence>
<keyword evidence="2" id="KW-0732">Signal</keyword>
<organism evidence="3 4">
    <name type="scientific">Parafrankia colletiae</name>
    <dbReference type="NCBI Taxonomy" id="573497"/>
    <lineage>
        <taxon>Bacteria</taxon>
        <taxon>Bacillati</taxon>
        <taxon>Actinomycetota</taxon>
        <taxon>Actinomycetes</taxon>
        <taxon>Frankiales</taxon>
        <taxon>Frankiaceae</taxon>
        <taxon>Parafrankia</taxon>
    </lineage>
</organism>
<gene>
    <name evidence="3" type="ORF">CC117_23890</name>
</gene>
<feature type="region of interest" description="Disordered" evidence="1">
    <location>
        <begin position="90"/>
        <end position="113"/>
    </location>
</feature>
<evidence type="ECO:0000256" key="2">
    <source>
        <dbReference type="SAM" id="SignalP"/>
    </source>
</evidence>
<protein>
    <submittedName>
        <fullName evidence="3">Uncharacterized protein</fullName>
    </submittedName>
</protein>
<evidence type="ECO:0000313" key="4">
    <source>
        <dbReference type="Proteomes" id="UP000179627"/>
    </source>
</evidence>